<dbReference type="GO" id="GO:0048476">
    <property type="term" value="C:Holliday junction resolvase complex"/>
    <property type="evidence" value="ECO:0007669"/>
    <property type="project" value="UniProtKB-UniRule"/>
</dbReference>
<dbReference type="GO" id="GO:0000400">
    <property type="term" value="F:four-way junction DNA binding"/>
    <property type="evidence" value="ECO:0007669"/>
    <property type="project" value="UniProtKB-UniRule"/>
</dbReference>
<dbReference type="STRING" id="551991.SAMN05192529_11355"/>
<dbReference type="NCBIfam" id="TIGR00084">
    <property type="entry name" value="ruvA"/>
    <property type="match status" value="1"/>
</dbReference>
<feature type="domain" description="Helix-hairpin-helix DNA-binding motif class 1" evidence="7">
    <location>
        <begin position="72"/>
        <end position="91"/>
    </location>
</feature>
<evidence type="ECO:0000256" key="4">
    <source>
        <dbReference type="ARBA" id="ARBA00023172"/>
    </source>
</evidence>
<comment type="domain">
    <text evidence="6">Has three domains with a flexible linker between the domains II and III and assumes an 'L' shape. Domain III is highly mobile and contacts RuvB.</text>
</comment>
<protein>
    <recommendedName>
        <fullName evidence="6">Holliday junction branch migration complex subunit RuvA</fullName>
    </recommendedName>
</protein>
<dbReference type="SUPFAM" id="SSF50249">
    <property type="entry name" value="Nucleic acid-binding proteins"/>
    <property type="match status" value="1"/>
</dbReference>
<dbReference type="SMART" id="SM00278">
    <property type="entry name" value="HhH1"/>
    <property type="match status" value="2"/>
</dbReference>
<evidence type="ECO:0000256" key="5">
    <source>
        <dbReference type="ARBA" id="ARBA00023204"/>
    </source>
</evidence>
<dbReference type="HAMAP" id="MF_00031">
    <property type="entry name" value="DNA_HJ_migration_RuvA"/>
    <property type="match status" value="1"/>
</dbReference>
<dbReference type="AlphaFoldDB" id="A0A1H4A4J8"/>
<evidence type="ECO:0000256" key="2">
    <source>
        <dbReference type="ARBA" id="ARBA00022763"/>
    </source>
</evidence>
<keyword evidence="5 6" id="KW-0234">DNA repair</keyword>
<dbReference type="InterPro" id="IPR003583">
    <property type="entry name" value="Hlx-hairpin-Hlx_DNA-bd_motif"/>
</dbReference>
<comment type="subunit">
    <text evidence="6">Homotetramer. Forms an RuvA(8)-RuvB(12)-Holliday junction (HJ) complex. HJ DNA is sandwiched between 2 RuvA tetramers; dsDNA enters through RuvA and exits via RuvB. An RuvB hexamer assembles on each DNA strand where it exits the tetramer. Each RuvB hexamer is contacted by two RuvA subunits (via domain III) on 2 adjacent RuvB subunits; this complex drives branch migration. In the full resolvosome a probable DNA-RuvA(4)-RuvB(12)-RuvC(2) complex forms which resolves the HJ.</text>
</comment>
<feature type="region of interest" description="Domain III" evidence="6">
    <location>
        <begin position="153"/>
        <end position="197"/>
    </location>
</feature>
<dbReference type="Pfam" id="PF07499">
    <property type="entry name" value="RuvA_C"/>
    <property type="match status" value="1"/>
</dbReference>
<comment type="similarity">
    <text evidence="6">Belongs to the RuvA family.</text>
</comment>
<reference evidence="8 9" key="1">
    <citation type="submission" date="2016-10" db="EMBL/GenBank/DDBJ databases">
        <authorList>
            <person name="de Groot N.N."/>
        </authorList>
    </citation>
    <scope>NUCLEOTIDE SEQUENCE [LARGE SCALE GENOMIC DNA]</scope>
    <source>
        <strain evidence="8 9">Vu-144</strain>
    </source>
</reference>
<dbReference type="InterPro" id="IPR012340">
    <property type="entry name" value="NA-bd_OB-fold"/>
</dbReference>
<dbReference type="GO" id="GO:0005737">
    <property type="term" value="C:cytoplasm"/>
    <property type="evidence" value="ECO:0007669"/>
    <property type="project" value="UniProtKB-SubCell"/>
</dbReference>
<dbReference type="Pfam" id="PF01330">
    <property type="entry name" value="RuvA_N"/>
    <property type="match status" value="1"/>
</dbReference>
<comment type="subcellular location">
    <subcellularLocation>
        <location evidence="6">Cytoplasm</location>
    </subcellularLocation>
</comment>
<dbReference type="RefSeq" id="WP_091398609.1">
    <property type="nucleotide sequence ID" value="NZ_FNQY01000013.1"/>
</dbReference>
<dbReference type="Gene3D" id="2.40.50.140">
    <property type="entry name" value="Nucleic acid-binding proteins"/>
    <property type="match status" value="1"/>
</dbReference>
<organism evidence="8 9">
    <name type="scientific">Arachidicoccus rhizosphaerae</name>
    <dbReference type="NCBI Taxonomy" id="551991"/>
    <lineage>
        <taxon>Bacteria</taxon>
        <taxon>Pseudomonadati</taxon>
        <taxon>Bacteroidota</taxon>
        <taxon>Chitinophagia</taxon>
        <taxon>Chitinophagales</taxon>
        <taxon>Chitinophagaceae</taxon>
        <taxon>Arachidicoccus</taxon>
    </lineage>
</organism>
<dbReference type="Gene3D" id="1.10.8.10">
    <property type="entry name" value="DNA helicase RuvA subunit, C-terminal domain"/>
    <property type="match status" value="1"/>
</dbReference>
<evidence type="ECO:0000313" key="9">
    <source>
        <dbReference type="Proteomes" id="UP000199041"/>
    </source>
</evidence>
<dbReference type="SUPFAM" id="SSF47781">
    <property type="entry name" value="RuvA domain 2-like"/>
    <property type="match status" value="1"/>
</dbReference>
<dbReference type="GO" id="GO:0009379">
    <property type="term" value="C:Holliday junction helicase complex"/>
    <property type="evidence" value="ECO:0007669"/>
    <property type="project" value="InterPro"/>
</dbReference>
<evidence type="ECO:0000313" key="8">
    <source>
        <dbReference type="EMBL" id="SEA30857.1"/>
    </source>
</evidence>
<dbReference type="InterPro" id="IPR011114">
    <property type="entry name" value="RuvA_C"/>
</dbReference>
<dbReference type="Pfam" id="PF14520">
    <property type="entry name" value="HHH_5"/>
    <property type="match status" value="1"/>
</dbReference>
<keyword evidence="2 6" id="KW-0227">DNA damage</keyword>
<dbReference type="GO" id="GO:0005524">
    <property type="term" value="F:ATP binding"/>
    <property type="evidence" value="ECO:0007669"/>
    <property type="project" value="InterPro"/>
</dbReference>
<evidence type="ECO:0000256" key="1">
    <source>
        <dbReference type="ARBA" id="ARBA00022490"/>
    </source>
</evidence>
<dbReference type="InterPro" id="IPR036267">
    <property type="entry name" value="RuvA_C_sf"/>
</dbReference>
<comment type="caution">
    <text evidence="6">Lacks conserved residue(s) required for the propagation of feature annotation.</text>
</comment>
<keyword evidence="9" id="KW-1185">Reference proteome</keyword>
<keyword evidence="3 6" id="KW-0238">DNA-binding</keyword>
<feature type="domain" description="Helix-hairpin-helix DNA-binding motif class 1" evidence="7">
    <location>
        <begin position="107"/>
        <end position="126"/>
    </location>
</feature>
<accession>A0A1H4A4J8</accession>
<dbReference type="Gene3D" id="1.10.150.20">
    <property type="entry name" value="5' to 3' exonuclease, C-terminal subdomain"/>
    <property type="match status" value="1"/>
</dbReference>
<proteinExistence type="inferred from homology"/>
<evidence type="ECO:0000256" key="3">
    <source>
        <dbReference type="ARBA" id="ARBA00023125"/>
    </source>
</evidence>
<gene>
    <name evidence="6" type="primary">ruvA</name>
    <name evidence="8" type="ORF">SAMN05192529_11355</name>
</gene>
<keyword evidence="4 6" id="KW-0233">DNA recombination</keyword>
<dbReference type="InterPro" id="IPR000085">
    <property type="entry name" value="RuvA"/>
</dbReference>
<name>A0A1H4A4J8_9BACT</name>
<evidence type="ECO:0000259" key="7">
    <source>
        <dbReference type="SMART" id="SM00278"/>
    </source>
</evidence>
<dbReference type="GO" id="GO:0006310">
    <property type="term" value="P:DNA recombination"/>
    <property type="evidence" value="ECO:0007669"/>
    <property type="project" value="UniProtKB-UniRule"/>
</dbReference>
<dbReference type="CDD" id="cd14332">
    <property type="entry name" value="UBA_RuvA_C"/>
    <property type="match status" value="1"/>
</dbReference>
<comment type="function">
    <text evidence="6">The RuvA-RuvB-RuvC complex processes Holliday junction (HJ) DNA during genetic recombination and DNA repair, while the RuvA-RuvB complex plays an important role in the rescue of blocked DNA replication forks via replication fork reversal (RFR). RuvA specifically binds to HJ cruciform DNA, conferring on it an open structure. The RuvB hexamer acts as an ATP-dependent pump, pulling dsDNA into and through the RuvAB complex. HJ branch migration allows RuvC to scan DNA until it finds its consensus sequence, where it cleaves and resolves the cruciform DNA.</text>
</comment>
<dbReference type="Proteomes" id="UP000199041">
    <property type="component" value="Unassembled WGS sequence"/>
</dbReference>
<dbReference type="SUPFAM" id="SSF46929">
    <property type="entry name" value="DNA helicase RuvA subunit, C-terminal domain"/>
    <property type="match status" value="1"/>
</dbReference>
<keyword evidence="8" id="KW-0067">ATP-binding</keyword>
<dbReference type="GO" id="GO:0006281">
    <property type="term" value="P:DNA repair"/>
    <property type="evidence" value="ECO:0007669"/>
    <property type="project" value="UniProtKB-UniRule"/>
</dbReference>
<dbReference type="InterPro" id="IPR013849">
    <property type="entry name" value="DNA_helicase_Holl-junc_RuvA_I"/>
</dbReference>
<keyword evidence="1 6" id="KW-0963">Cytoplasm</keyword>
<dbReference type="InterPro" id="IPR010994">
    <property type="entry name" value="RuvA_2-like"/>
</dbReference>
<keyword evidence="8" id="KW-0378">Hydrolase</keyword>
<keyword evidence="8" id="KW-0547">Nucleotide-binding</keyword>
<dbReference type="OrthoDB" id="5293449at2"/>
<dbReference type="EMBL" id="FNQY01000013">
    <property type="protein sequence ID" value="SEA30857.1"/>
    <property type="molecule type" value="Genomic_DNA"/>
</dbReference>
<dbReference type="GO" id="GO:0009378">
    <property type="term" value="F:four-way junction helicase activity"/>
    <property type="evidence" value="ECO:0007669"/>
    <property type="project" value="InterPro"/>
</dbReference>
<evidence type="ECO:0000256" key="6">
    <source>
        <dbReference type="HAMAP-Rule" id="MF_00031"/>
    </source>
</evidence>
<sequence length="197" mass="21488">MIAYLKGKFVNKTPASLILDVQGVGYDLQISLNTYSAISQLDEGLLYTHLQITETAHTLYGFADINEKMLFLQLISVSGVGASTARMMLSGMKPEEIIRAIVQNSAVELEKIKGIGKKTAQRLTLELKDKLSKMHDNQVTAGVTPVGRTLEADAQDALIALGISKQMAENAIRKTLKATSEETPNLETLIKLSLKNL</sequence>
<keyword evidence="8" id="KW-0347">Helicase</keyword>